<evidence type="ECO:0000256" key="8">
    <source>
        <dbReference type="ARBA" id="ARBA00032824"/>
    </source>
</evidence>
<dbReference type="Gene3D" id="3.40.30.10">
    <property type="entry name" value="Glutaredoxin"/>
    <property type="match status" value="1"/>
</dbReference>
<evidence type="ECO:0000256" key="11">
    <source>
        <dbReference type="ARBA" id="ARBA00049091"/>
    </source>
</evidence>
<dbReference type="InterPro" id="IPR013766">
    <property type="entry name" value="Thioredoxin_domain"/>
</dbReference>
<dbReference type="PANTHER" id="PTHR42801:SF7">
    <property type="entry name" value="SLL1159 PROTEIN"/>
    <property type="match status" value="1"/>
</dbReference>
<dbReference type="RefSeq" id="WP_289459792.1">
    <property type="nucleotide sequence ID" value="NZ_JAUCML010000012.1"/>
</dbReference>
<comment type="similarity">
    <text evidence="9">Belongs to the peroxiredoxin family. BCP/PrxQ subfamily.</text>
</comment>
<evidence type="ECO:0000256" key="1">
    <source>
        <dbReference type="ARBA" id="ARBA00003330"/>
    </source>
</evidence>
<dbReference type="InterPro" id="IPR000866">
    <property type="entry name" value="AhpC/TSA"/>
</dbReference>
<evidence type="ECO:0000259" key="12">
    <source>
        <dbReference type="PROSITE" id="PS51352"/>
    </source>
</evidence>
<evidence type="ECO:0000256" key="9">
    <source>
        <dbReference type="ARBA" id="ARBA00038489"/>
    </source>
</evidence>
<gene>
    <name evidence="13" type="ORF">QUG92_15145</name>
</gene>
<evidence type="ECO:0000256" key="7">
    <source>
        <dbReference type="ARBA" id="ARBA00023284"/>
    </source>
</evidence>
<dbReference type="InterPro" id="IPR050924">
    <property type="entry name" value="Peroxiredoxin_BCP/PrxQ"/>
</dbReference>
<dbReference type="Pfam" id="PF00578">
    <property type="entry name" value="AhpC-TSA"/>
    <property type="match status" value="1"/>
</dbReference>
<proteinExistence type="inferred from homology"/>
<keyword evidence="3" id="KW-0575">Peroxidase</keyword>
<evidence type="ECO:0000256" key="5">
    <source>
        <dbReference type="ARBA" id="ARBA00023002"/>
    </source>
</evidence>
<dbReference type="EMBL" id="JAUCML010000012">
    <property type="protein sequence ID" value="MDM7886444.1"/>
    <property type="molecule type" value="Genomic_DNA"/>
</dbReference>
<evidence type="ECO:0000313" key="13">
    <source>
        <dbReference type="EMBL" id="MDM7886444.1"/>
    </source>
</evidence>
<evidence type="ECO:0000256" key="3">
    <source>
        <dbReference type="ARBA" id="ARBA00022559"/>
    </source>
</evidence>
<comment type="catalytic activity">
    <reaction evidence="11">
        <text>a hydroperoxide + [thioredoxin]-dithiol = an alcohol + [thioredoxin]-disulfide + H2O</text>
        <dbReference type="Rhea" id="RHEA:62620"/>
        <dbReference type="Rhea" id="RHEA-COMP:10698"/>
        <dbReference type="Rhea" id="RHEA-COMP:10700"/>
        <dbReference type="ChEBI" id="CHEBI:15377"/>
        <dbReference type="ChEBI" id="CHEBI:29950"/>
        <dbReference type="ChEBI" id="CHEBI:30879"/>
        <dbReference type="ChEBI" id="CHEBI:35924"/>
        <dbReference type="ChEBI" id="CHEBI:50058"/>
        <dbReference type="EC" id="1.11.1.24"/>
    </reaction>
</comment>
<protein>
    <recommendedName>
        <fullName evidence="2">thioredoxin-dependent peroxiredoxin</fullName>
        <ecNumber evidence="2">1.11.1.24</ecNumber>
    </recommendedName>
    <alternativeName>
        <fullName evidence="10">Bacterioferritin comigratory protein</fullName>
    </alternativeName>
    <alternativeName>
        <fullName evidence="8">Thioredoxin peroxidase</fullName>
    </alternativeName>
</protein>
<name>A0ABT7TAQ6_9MICO</name>
<dbReference type="SUPFAM" id="SSF52833">
    <property type="entry name" value="Thioredoxin-like"/>
    <property type="match status" value="1"/>
</dbReference>
<feature type="domain" description="Thioredoxin" evidence="12">
    <location>
        <begin position="46"/>
        <end position="220"/>
    </location>
</feature>
<dbReference type="CDD" id="cd02970">
    <property type="entry name" value="PRX_like2"/>
    <property type="match status" value="1"/>
</dbReference>
<dbReference type="PROSITE" id="PS51352">
    <property type="entry name" value="THIOREDOXIN_2"/>
    <property type="match status" value="1"/>
</dbReference>
<evidence type="ECO:0000256" key="2">
    <source>
        <dbReference type="ARBA" id="ARBA00013017"/>
    </source>
</evidence>
<sequence>MTDQTIARQVDEFNAGFTAQIGPELSAVFDGEQADLRAAGVPDGVVAVGDEAPDAPLVTPTGSATSLADVRGDAPTVLVFYRGAWCPYCNITLRTYQQELLPALRERGVQLVAVSPQTPEAAEQSIANGELAFPVLTDPENVLAGRFGIVTAPSDAARGAHTRLGFDVADSNADDTAAIPFPSVFVIDAAGTVRFADVHVDYTTRTEVAEVLAAVDEQLAPAS</sequence>
<comment type="caution">
    <text evidence="13">The sequence shown here is derived from an EMBL/GenBank/DDBJ whole genome shotgun (WGS) entry which is preliminary data.</text>
</comment>
<dbReference type="Proteomes" id="UP001237823">
    <property type="component" value="Unassembled WGS sequence"/>
</dbReference>
<keyword evidence="5" id="KW-0560">Oxidoreductase</keyword>
<keyword evidence="7" id="KW-0676">Redox-active center</keyword>
<evidence type="ECO:0000256" key="10">
    <source>
        <dbReference type="ARBA" id="ARBA00041373"/>
    </source>
</evidence>
<keyword evidence="14" id="KW-1185">Reference proteome</keyword>
<evidence type="ECO:0000256" key="6">
    <source>
        <dbReference type="ARBA" id="ARBA00023157"/>
    </source>
</evidence>
<dbReference type="InterPro" id="IPR036249">
    <property type="entry name" value="Thioredoxin-like_sf"/>
</dbReference>
<evidence type="ECO:0000256" key="4">
    <source>
        <dbReference type="ARBA" id="ARBA00022862"/>
    </source>
</evidence>
<dbReference type="PANTHER" id="PTHR42801">
    <property type="entry name" value="THIOREDOXIN-DEPENDENT PEROXIDE REDUCTASE"/>
    <property type="match status" value="1"/>
</dbReference>
<reference evidence="13 14" key="1">
    <citation type="submission" date="2023-06" db="EMBL/GenBank/DDBJ databases">
        <authorList>
            <person name="Feng G."/>
            <person name="Li J."/>
            <person name="Zhu H."/>
        </authorList>
    </citation>
    <scope>NUCLEOTIDE SEQUENCE [LARGE SCALE GENOMIC DNA]</scope>
    <source>
        <strain evidence="13 14">RHCKG23</strain>
    </source>
</reference>
<comment type="function">
    <text evidence="1">Thiol-specific peroxidase that catalyzes the reduction of hydrogen peroxide and organic hydroperoxides to water and alcohols, respectively. Plays a role in cell protection against oxidative stress by detoxifying peroxides and as sensor of hydrogen peroxide-mediated signaling events.</text>
</comment>
<evidence type="ECO:0000313" key="14">
    <source>
        <dbReference type="Proteomes" id="UP001237823"/>
    </source>
</evidence>
<dbReference type="EC" id="1.11.1.24" evidence="2"/>
<keyword evidence="4" id="KW-0049">Antioxidant</keyword>
<organism evidence="13 14">
    <name type="scientific">Curtobacterium citri</name>
    <dbReference type="NCBI Taxonomy" id="3055139"/>
    <lineage>
        <taxon>Bacteria</taxon>
        <taxon>Bacillati</taxon>
        <taxon>Actinomycetota</taxon>
        <taxon>Actinomycetes</taxon>
        <taxon>Micrococcales</taxon>
        <taxon>Microbacteriaceae</taxon>
        <taxon>Curtobacterium</taxon>
    </lineage>
</organism>
<accession>A0ABT7TAQ6</accession>
<keyword evidence="6" id="KW-1015">Disulfide bond</keyword>